<keyword evidence="9 11" id="KW-0472">Membrane</keyword>
<evidence type="ECO:0000256" key="4">
    <source>
        <dbReference type="ARBA" id="ARBA00020824"/>
    </source>
</evidence>
<evidence type="ECO:0000256" key="1">
    <source>
        <dbReference type="ARBA" id="ARBA00004115"/>
    </source>
</evidence>
<keyword evidence="6 12" id="KW-0732">Signal</keyword>
<dbReference type="Proteomes" id="UP000603453">
    <property type="component" value="Unassembled WGS sequence"/>
</dbReference>
<comment type="subcellular location">
    <subcellularLocation>
        <location evidence="1">Endoplasmic reticulum membrane</location>
        <topology evidence="1">Single-pass type I membrane protein</topology>
    </subcellularLocation>
</comment>
<evidence type="ECO:0000256" key="8">
    <source>
        <dbReference type="ARBA" id="ARBA00022989"/>
    </source>
</evidence>
<feature type="signal peptide" evidence="12">
    <location>
        <begin position="1"/>
        <end position="25"/>
    </location>
</feature>
<keyword evidence="5 11" id="KW-0812">Transmembrane</keyword>
<evidence type="ECO:0000256" key="7">
    <source>
        <dbReference type="ARBA" id="ARBA00022824"/>
    </source>
</evidence>
<evidence type="ECO:0000259" key="14">
    <source>
        <dbReference type="Pfam" id="PF25293"/>
    </source>
</evidence>
<dbReference type="Pfam" id="PF25293">
    <property type="entry name" value="Beta-prop_EMC1_N"/>
    <property type="match status" value="1"/>
</dbReference>
<dbReference type="InterPro" id="IPR011047">
    <property type="entry name" value="Quinoprotein_ADH-like_sf"/>
</dbReference>
<evidence type="ECO:0000256" key="6">
    <source>
        <dbReference type="ARBA" id="ARBA00022729"/>
    </source>
</evidence>
<dbReference type="GO" id="GO:0072546">
    <property type="term" value="C:EMC complex"/>
    <property type="evidence" value="ECO:0007669"/>
    <property type="project" value="InterPro"/>
</dbReference>
<dbReference type="InterPro" id="IPR011678">
    <property type="entry name" value="EMC1_C"/>
</dbReference>
<evidence type="ECO:0000313" key="15">
    <source>
        <dbReference type="EMBL" id="KAG2208499.1"/>
    </source>
</evidence>
<dbReference type="Gene3D" id="2.130.10.10">
    <property type="entry name" value="YVTN repeat-like/Quinoprotein amine dehydrogenase"/>
    <property type="match status" value="1"/>
</dbReference>
<dbReference type="GO" id="GO:0034975">
    <property type="term" value="P:protein folding in endoplasmic reticulum"/>
    <property type="evidence" value="ECO:0007669"/>
    <property type="project" value="TreeGrafter"/>
</dbReference>
<keyword evidence="10" id="KW-0325">Glycoprotein</keyword>
<comment type="subunit">
    <text evidence="3">Component of the ER membrane protein complex (EMC).</text>
</comment>
<name>A0A8H7RBU9_9FUNG</name>
<evidence type="ECO:0000256" key="11">
    <source>
        <dbReference type="SAM" id="Phobius"/>
    </source>
</evidence>
<feature type="transmembrane region" description="Helical" evidence="11">
    <location>
        <begin position="960"/>
        <end position="978"/>
    </location>
</feature>
<evidence type="ECO:0000313" key="16">
    <source>
        <dbReference type="Proteomes" id="UP000603453"/>
    </source>
</evidence>
<keyword evidence="7" id="KW-0256">Endoplasmic reticulum</keyword>
<dbReference type="OrthoDB" id="28092at2759"/>
<keyword evidence="8 11" id="KW-1133">Transmembrane helix</keyword>
<feature type="chain" id="PRO_5034552806" description="ER membrane protein complex subunit 1" evidence="12">
    <location>
        <begin position="26"/>
        <end position="988"/>
    </location>
</feature>
<comment type="similarity">
    <text evidence="2">Belongs to the EMC1 family.</text>
</comment>
<feature type="domain" description="ER membrane protein complex subunit 1 C-terminal" evidence="13">
    <location>
        <begin position="778"/>
        <end position="987"/>
    </location>
</feature>
<dbReference type="AlphaFoldDB" id="A0A8H7RBU9"/>
<dbReference type="PANTHER" id="PTHR21573:SF0">
    <property type="entry name" value="ER MEMBRANE PROTEIN COMPLEX SUBUNIT 1"/>
    <property type="match status" value="1"/>
</dbReference>
<evidence type="ECO:0000256" key="10">
    <source>
        <dbReference type="ARBA" id="ARBA00023180"/>
    </source>
</evidence>
<accession>A0A8H7RBU9</accession>
<dbReference type="Pfam" id="PF07774">
    <property type="entry name" value="EMC1_C"/>
    <property type="match status" value="1"/>
</dbReference>
<comment type="caution">
    <text evidence="15">The sequence shown here is derived from an EMBL/GenBank/DDBJ whole genome shotgun (WGS) entry which is preliminary data.</text>
</comment>
<keyword evidence="16" id="KW-1185">Reference proteome</keyword>
<dbReference type="SUPFAM" id="SSF50998">
    <property type="entry name" value="Quinoprotein alcohol dehydrogenase-like"/>
    <property type="match status" value="1"/>
</dbReference>
<sequence>MIAITKRGLSLLLLGLLHVVVPATAIYESQAGTFDWHHTWVGHPHEAVKIDNDHIAVYTEKNIIASLNTHSGAVEWRQILENELDHFVATDAGILTVSSLPERAQFWNQTNGQLIWEYTLSESEIFGAAKPIAWDNGESVVSIGNTKLVKLSKEGEELWSWTRESTGDSMNESIQVLQRGNDIYVVVEPIEDSKSPVFAVNILDSATGETTKTVQIPCHANYDHVAYVGNYIFWTEANLLKWSSIDKKDVKSILLKTLVDSLPTADKFDPTQINILGDSDDANTKSFILSAQFETDEGSEVASVLVNIEEKALVLSTYFGSQTTFGGLDFYESSLIRSVRSSSNEFTTSILPQGKDITIQQDFSLSGEINYVKLIHLEPLALFVVTEGSSVLFYNESGLVWSREESLSNIAATEFLELPEPKMWTQMVDELDETVSEQANENPLSRYIRRLTTHVLETRKFPGWIISHIIGMSGSTLKDEENAVSTLEAQSCWLNQSKPEMLYRDNFGLRKLLISATKSGKIVAQDTSRNGKIIWSRYVDSFSFTNVYVVRAAAVKLPPVIVAIGDTYDDVGGQATGFLRINALTGENYISTSPESLEFFEPVVATNIGTDKIMRLPIEDPEERTHMLAIYEAGSGRVYIYPDSFAAREKFAAEFLPNFYFSHQNKHGNLQGFKVVEGYRGSLKVLPVWEFKLPEGENALTMSKAQVNEKVASIGRALGNRNVLYKYLNPHMFALITRGSAKGVMKVRIMDSVKGSILYETVHTQVDTETNEVHVIQSENWFVYHFWSNSAQPMGYQTVVLELFEGENENERVKSSNFSSFDNIQPHVLSSAFAFPYPVTTMGVTETRNGISTKNILFGLPTHQIMGVNKRMFDPRRPKEKPSKEDQEEMLIPYGPIPDEKRLFLTYGLDVAGVKSIISSPSLLESTALVFASGLDTFFTRSSPSKQFDVLSEDFSKAQLLLTITGLIVGIWVTGPIVRRKRVNALWK</sequence>
<evidence type="ECO:0000256" key="5">
    <source>
        <dbReference type="ARBA" id="ARBA00022692"/>
    </source>
</evidence>
<evidence type="ECO:0000256" key="9">
    <source>
        <dbReference type="ARBA" id="ARBA00023136"/>
    </source>
</evidence>
<gene>
    <name evidence="15" type="ORF">INT47_010195</name>
</gene>
<protein>
    <recommendedName>
        <fullName evidence="4">ER membrane protein complex subunit 1</fullName>
    </recommendedName>
</protein>
<dbReference type="EMBL" id="JAEPRD010000019">
    <property type="protein sequence ID" value="KAG2208499.1"/>
    <property type="molecule type" value="Genomic_DNA"/>
</dbReference>
<feature type="domain" description="EMC1 first beta-propeller" evidence="14">
    <location>
        <begin position="25"/>
        <end position="405"/>
    </location>
</feature>
<organism evidence="15 16">
    <name type="scientific">Mucor saturninus</name>
    <dbReference type="NCBI Taxonomy" id="64648"/>
    <lineage>
        <taxon>Eukaryota</taxon>
        <taxon>Fungi</taxon>
        <taxon>Fungi incertae sedis</taxon>
        <taxon>Mucoromycota</taxon>
        <taxon>Mucoromycotina</taxon>
        <taxon>Mucoromycetes</taxon>
        <taxon>Mucorales</taxon>
        <taxon>Mucorineae</taxon>
        <taxon>Mucoraceae</taxon>
        <taxon>Mucor</taxon>
    </lineage>
</organism>
<proteinExistence type="inferred from homology"/>
<evidence type="ECO:0000256" key="2">
    <source>
        <dbReference type="ARBA" id="ARBA00007904"/>
    </source>
</evidence>
<evidence type="ECO:0000256" key="12">
    <source>
        <dbReference type="SAM" id="SignalP"/>
    </source>
</evidence>
<dbReference type="InterPro" id="IPR015943">
    <property type="entry name" value="WD40/YVTN_repeat-like_dom_sf"/>
</dbReference>
<reference evidence="15" key="1">
    <citation type="submission" date="2020-12" db="EMBL/GenBank/DDBJ databases">
        <title>Metabolic potential, ecology and presence of endohyphal bacteria is reflected in genomic diversity of Mucoromycotina.</title>
        <authorList>
            <person name="Muszewska A."/>
            <person name="Okrasinska A."/>
            <person name="Steczkiewicz K."/>
            <person name="Drgas O."/>
            <person name="Orlowska M."/>
            <person name="Perlinska-Lenart U."/>
            <person name="Aleksandrzak-Piekarczyk T."/>
            <person name="Szatraj K."/>
            <person name="Zielenkiewicz U."/>
            <person name="Pilsyk S."/>
            <person name="Malc E."/>
            <person name="Mieczkowski P."/>
            <person name="Kruszewska J.S."/>
            <person name="Biernat P."/>
            <person name="Pawlowska J."/>
        </authorList>
    </citation>
    <scope>NUCLEOTIDE SEQUENCE</scope>
    <source>
        <strain evidence="15">WA0000017839</strain>
    </source>
</reference>
<evidence type="ECO:0000259" key="13">
    <source>
        <dbReference type="Pfam" id="PF07774"/>
    </source>
</evidence>
<evidence type="ECO:0000256" key="3">
    <source>
        <dbReference type="ARBA" id="ARBA00011276"/>
    </source>
</evidence>
<dbReference type="PANTHER" id="PTHR21573">
    <property type="entry name" value="ER MEMBRANE PROTEIN COMPLEX SUBUNIT 1"/>
    <property type="match status" value="1"/>
</dbReference>
<dbReference type="InterPro" id="IPR026895">
    <property type="entry name" value="EMC1"/>
</dbReference>
<dbReference type="InterPro" id="IPR058545">
    <property type="entry name" value="Beta-prop_EMC1_1st"/>
</dbReference>